<evidence type="ECO:0000313" key="1">
    <source>
        <dbReference type="EMBL" id="RAL38410.1"/>
    </source>
</evidence>
<organism evidence="1 2">
    <name type="scientific">Cuscuta australis</name>
    <dbReference type="NCBI Taxonomy" id="267555"/>
    <lineage>
        <taxon>Eukaryota</taxon>
        <taxon>Viridiplantae</taxon>
        <taxon>Streptophyta</taxon>
        <taxon>Embryophyta</taxon>
        <taxon>Tracheophyta</taxon>
        <taxon>Spermatophyta</taxon>
        <taxon>Magnoliopsida</taxon>
        <taxon>eudicotyledons</taxon>
        <taxon>Gunneridae</taxon>
        <taxon>Pentapetalae</taxon>
        <taxon>asterids</taxon>
        <taxon>lamiids</taxon>
        <taxon>Solanales</taxon>
        <taxon>Convolvulaceae</taxon>
        <taxon>Cuscuteae</taxon>
        <taxon>Cuscuta</taxon>
        <taxon>Cuscuta subgen. Grammica</taxon>
        <taxon>Cuscuta sect. Cleistogrammica</taxon>
    </lineage>
</organism>
<protein>
    <submittedName>
        <fullName evidence="1">Uncharacterized protein</fullName>
    </submittedName>
</protein>
<dbReference type="GO" id="GO:0009631">
    <property type="term" value="P:cold acclimation"/>
    <property type="evidence" value="ECO:0007669"/>
    <property type="project" value="InterPro"/>
</dbReference>
<dbReference type="PANTHER" id="PTHR35989:SF1">
    <property type="entry name" value="MEDIATOR OF RNA POLYMERASE II TRANSCRIPTION SUBUNIT 32"/>
    <property type="match status" value="1"/>
</dbReference>
<name>A0A328D0C6_9ASTE</name>
<gene>
    <name evidence="1" type="ORF">DM860_002388</name>
</gene>
<dbReference type="PANTHER" id="PTHR35989">
    <property type="entry name" value="MEDIATOR OF RNA POLYMERASE II TRANSCRIPTION SUBUNIT 32"/>
    <property type="match status" value="1"/>
</dbReference>
<dbReference type="EMBL" id="NQVE01000209">
    <property type="protein sequence ID" value="RAL38410.1"/>
    <property type="molecule type" value="Genomic_DNA"/>
</dbReference>
<dbReference type="GO" id="GO:0048364">
    <property type="term" value="P:root development"/>
    <property type="evidence" value="ECO:0007669"/>
    <property type="project" value="InterPro"/>
</dbReference>
<accession>A0A328D0C6</accession>
<sequence length="135" mass="14319">MMSLMESKVVEPLKNAYEDLVRAATEVLEAKLQSSCRGKETAAAAAAEVRAALEKFKERWDSFHRLCDGATEFMEHLKNGLGLSGTGSSTGSAPLLSVCDDVASPVGFAGDDEDVVAVAPELTTERIDEENAAPS</sequence>
<dbReference type="InterPro" id="IPR033244">
    <property type="entry name" value="MED32"/>
</dbReference>
<dbReference type="Proteomes" id="UP000249390">
    <property type="component" value="Unassembled WGS sequence"/>
</dbReference>
<dbReference type="GO" id="GO:0006355">
    <property type="term" value="P:regulation of DNA-templated transcription"/>
    <property type="evidence" value="ECO:0007669"/>
    <property type="project" value="InterPro"/>
</dbReference>
<dbReference type="GO" id="GO:0016592">
    <property type="term" value="C:mediator complex"/>
    <property type="evidence" value="ECO:0007669"/>
    <property type="project" value="InterPro"/>
</dbReference>
<reference evidence="1 2" key="1">
    <citation type="submission" date="2018-06" db="EMBL/GenBank/DDBJ databases">
        <title>The Genome of Cuscuta australis (Dodder) Provides Insight into the Evolution of Plant Parasitism.</title>
        <authorList>
            <person name="Liu H."/>
        </authorList>
    </citation>
    <scope>NUCLEOTIDE SEQUENCE [LARGE SCALE GENOMIC DNA]</scope>
    <source>
        <strain evidence="2">cv. Yunnan</strain>
        <tissue evidence="1">Vines</tissue>
    </source>
</reference>
<dbReference type="GO" id="GO:0010150">
    <property type="term" value="P:leaf senescence"/>
    <property type="evidence" value="ECO:0007669"/>
    <property type="project" value="InterPro"/>
</dbReference>
<proteinExistence type="predicted"/>
<evidence type="ECO:0000313" key="2">
    <source>
        <dbReference type="Proteomes" id="UP000249390"/>
    </source>
</evidence>
<dbReference type="AlphaFoldDB" id="A0A328D0C6"/>
<comment type="caution">
    <text evidence="1">The sequence shown here is derived from an EMBL/GenBank/DDBJ whole genome shotgun (WGS) entry which is preliminary data.</text>
</comment>
<keyword evidence="2" id="KW-1185">Reference proteome</keyword>